<name>A0AAI8Z3E6_9PEZI</name>
<evidence type="ECO:0000313" key="3">
    <source>
        <dbReference type="Proteomes" id="UP001296104"/>
    </source>
</evidence>
<protein>
    <submittedName>
        <fullName evidence="2">Uncharacterized protein</fullName>
    </submittedName>
</protein>
<feature type="compositionally biased region" description="Polar residues" evidence="1">
    <location>
        <begin position="55"/>
        <end position="67"/>
    </location>
</feature>
<feature type="region of interest" description="Disordered" evidence="1">
    <location>
        <begin position="158"/>
        <end position="187"/>
    </location>
</feature>
<keyword evidence="3" id="KW-1185">Reference proteome</keyword>
<feature type="region of interest" description="Disordered" evidence="1">
    <location>
        <begin position="1"/>
        <end position="89"/>
    </location>
</feature>
<dbReference type="Proteomes" id="UP001296104">
    <property type="component" value="Unassembled WGS sequence"/>
</dbReference>
<dbReference type="PANTHER" id="PTHR22705">
    <property type="entry name" value="ZINC FINGER, ZZ DOMAIN CONTAINING 3"/>
    <property type="match status" value="1"/>
</dbReference>
<comment type="caution">
    <text evidence="2">The sequence shown here is derived from an EMBL/GenBank/DDBJ whole genome shotgun (WGS) entry which is preliminary data.</text>
</comment>
<gene>
    <name evidence="2" type="ORF">LECACI_7A006819</name>
</gene>
<proteinExistence type="predicted"/>
<feature type="region of interest" description="Disordered" evidence="1">
    <location>
        <begin position="230"/>
        <end position="277"/>
    </location>
</feature>
<dbReference type="EMBL" id="CAVMBE010000051">
    <property type="protein sequence ID" value="CAK4031661.1"/>
    <property type="molecule type" value="Genomic_DNA"/>
</dbReference>
<reference evidence="2" key="1">
    <citation type="submission" date="2023-11" db="EMBL/GenBank/DDBJ databases">
        <authorList>
            <person name="Alioto T."/>
            <person name="Alioto T."/>
            <person name="Gomez Garrido J."/>
        </authorList>
    </citation>
    <scope>NUCLEOTIDE SEQUENCE</scope>
</reference>
<sequence length="277" mass="30306">MPSSINTTTTTTAHPSHDGGGSSPVAPAYSPITPKVQPALPANGHTFAPPPDNGGTFNFTPPAQQDNKPPIAPTQYIKQPPNQPFSGDDATDAIALRAAISTLQIQKKKAQDDLQTLSDIKKLALENPHMFKSELAAGRLKEQTPKIGDFQAILDETDEDESHAPDKMVLDSSEPFPRIPGPQNVVRTPHINWDKYHVVGAPLESMHEQQQRWPGLTYNTFDRGREHTVAAPYSPFLDKLDDQRPSRDTHPAHEVRKDSAAQHNAGGSPTEHPKGRR</sequence>
<dbReference type="InterPro" id="IPR037830">
    <property type="entry name" value="ZZZ3"/>
</dbReference>
<organism evidence="2 3">
    <name type="scientific">Lecanosticta acicola</name>
    <dbReference type="NCBI Taxonomy" id="111012"/>
    <lineage>
        <taxon>Eukaryota</taxon>
        <taxon>Fungi</taxon>
        <taxon>Dikarya</taxon>
        <taxon>Ascomycota</taxon>
        <taxon>Pezizomycotina</taxon>
        <taxon>Dothideomycetes</taxon>
        <taxon>Dothideomycetidae</taxon>
        <taxon>Mycosphaerellales</taxon>
        <taxon>Mycosphaerellaceae</taxon>
        <taxon>Lecanosticta</taxon>
    </lineage>
</organism>
<evidence type="ECO:0000313" key="2">
    <source>
        <dbReference type="EMBL" id="CAK4031661.1"/>
    </source>
</evidence>
<dbReference type="AlphaFoldDB" id="A0AAI8Z3E6"/>
<dbReference type="PANTHER" id="PTHR22705:SF0">
    <property type="entry name" value="ZZ-TYPE ZINC FINGER-CONTAINING PROTEIN 3"/>
    <property type="match status" value="1"/>
</dbReference>
<evidence type="ECO:0000256" key="1">
    <source>
        <dbReference type="SAM" id="MobiDB-lite"/>
    </source>
</evidence>
<feature type="compositionally biased region" description="Basic and acidic residues" evidence="1">
    <location>
        <begin position="238"/>
        <end position="260"/>
    </location>
</feature>
<accession>A0AAI8Z3E6</accession>